<keyword evidence="3" id="KW-1185">Reference proteome</keyword>
<proteinExistence type="predicted"/>
<feature type="region of interest" description="Disordered" evidence="1">
    <location>
        <begin position="311"/>
        <end position="344"/>
    </location>
</feature>
<sequence length="344" mass="38614">MDESLIDDHLEIVQQHFRSVLCHCKDMDGELLQRKIRKHNAEMLIIAGGMFPQHPTPSNSPNTRNRHRHSRALARDSYAPSISSSRSLSPASTFHSRKRKQDGASPKKRKLVSRGEARPAQMTAEPVDKPNGGRARSYYSQPITTTNMFGKVNSKLPRATKAVVEIPSKKQKVTVDLTGFDDSDDDSAGSVPETESEQVGPGRRITVGEVSKNYLDLQRAVEESLKERDCNGLTREEKEMMRGGRPGEMKEVSEVDEEVLAGFKAARQGEWGDHELEMGIMYDEEEGGEAMFEDEEAGGEVMHEDEVMYEDDGMHEDQVMHDDEVEEGGEEAEDESPPKRRRSI</sequence>
<dbReference type="Proteomes" id="UP000235786">
    <property type="component" value="Unassembled WGS sequence"/>
</dbReference>
<evidence type="ECO:0000313" key="3">
    <source>
        <dbReference type="Proteomes" id="UP000235786"/>
    </source>
</evidence>
<reference evidence="2 3" key="1">
    <citation type="submission" date="2016-04" db="EMBL/GenBank/DDBJ databases">
        <title>A degradative enzymes factory behind the ericoid mycorrhizal symbiosis.</title>
        <authorList>
            <consortium name="DOE Joint Genome Institute"/>
            <person name="Martino E."/>
            <person name="Morin E."/>
            <person name="Grelet G."/>
            <person name="Kuo A."/>
            <person name="Kohler A."/>
            <person name="Daghino S."/>
            <person name="Barry K."/>
            <person name="Choi C."/>
            <person name="Cichocki N."/>
            <person name="Clum A."/>
            <person name="Copeland A."/>
            <person name="Hainaut M."/>
            <person name="Haridas S."/>
            <person name="Labutti K."/>
            <person name="Lindquist E."/>
            <person name="Lipzen A."/>
            <person name="Khouja H.-R."/>
            <person name="Murat C."/>
            <person name="Ohm R."/>
            <person name="Olson A."/>
            <person name="Spatafora J."/>
            <person name="Veneault-Fourrey C."/>
            <person name="Henrissat B."/>
            <person name="Grigoriev I."/>
            <person name="Martin F."/>
            <person name="Perotto S."/>
        </authorList>
    </citation>
    <scope>NUCLEOTIDE SEQUENCE [LARGE SCALE GENOMIC DNA]</scope>
    <source>
        <strain evidence="2 3">F</strain>
    </source>
</reference>
<accession>A0A2J6SDV5</accession>
<feature type="region of interest" description="Disordered" evidence="1">
    <location>
        <begin position="177"/>
        <end position="201"/>
    </location>
</feature>
<evidence type="ECO:0000256" key="1">
    <source>
        <dbReference type="SAM" id="MobiDB-lite"/>
    </source>
</evidence>
<name>A0A2J6SDV5_HYAVF</name>
<dbReference type="EMBL" id="KZ613937">
    <property type="protein sequence ID" value="PMD48932.1"/>
    <property type="molecule type" value="Genomic_DNA"/>
</dbReference>
<feature type="region of interest" description="Disordered" evidence="1">
    <location>
        <begin position="49"/>
        <end position="140"/>
    </location>
</feature>
<gene>
    <name evidence="2" type="ORF">L207DRAFT_560479</name>
</gene>
<dbReference type="AlphaFoldDB" id="A0A2J6SDV5"/>
<organism evidence="2 3">
    <name type="scientific">Hyaloscypha variabilis (strain UAMH 11265 / GT02V1 / F)</name>
    <name type="common">Meliniomyces variabilis</name>
    <dbReference type="NCBI Taxonomy" id="1149755"/>
    <lineage>
        <taxon>Eukaryota</taxon>
        <taxon>Fungi</taxon>
        <taxon>Dikarya</taxon>
        <taxon>Ascomycota</taxon>
        <taxon>Pezizomycotina</taxon>
        <taxon>Leotiomycetes</taxon>
        <taxon>Helotiales</taxon>
        <taxon>Hyaloscyphaceae</taxon>
        <taxon>Hyaloscypha</taxon>
        <taxon>Hyaloscypha variabilis</taxon>
    </lineage>
</organism>
<evidence type="ECO:0000313" key="2">
    <source>
        <dbReference type="EMBL" id="PMD48932.1"/>
    </source>
</evidence>
<feature type="compositionally biased region" description="Low complexity" evidence="1">
    <location>
        <begin position="77"/>
        <end position="92"/>
    </location>
</feature>
<dbReference type="OrthoDB" id="10517309at2759"/>
<protein>
    <submittedName>
        <fullName evidence="2">Uncharacterized protein</fullName>
    </submittedName>
</protein>
<feature type="compositionally biased region" description="Acidic residues" evidence="1">
    <location>
        <begin position="323"/>
        <end position="335"/>
    </location>
</feature>
<feature type="compositionally biased region" description="Basic residues" evidence="1">
    <location>
        <begin position="95"/>
        <end position="112"/>
    </location>
</feature>